<dbReference type="Proteomes" id="UP000291124">
    <property type="component" value="Chromosome"/>
</dbReference>
<proteinExistence type="predicted"/>
<evidence type="ECO:0000313" key="1">
    <source>
        <dbReference type="EMBL" id="QBN17262.1"/>
    </source>
</evidence>
<dbReference type="RefSeq" id="WP_133274794.1">
    <property type="nucleotide sequence ID" value="NZ_CP037933.1"/>
</dbReference>
<evidence type="ECO:0000313" key="2">
    <source>
        <dbReference type="Proteomes" id="UP000291124"/>
    </source>
</evidence>
<accession>A0A4V1AG95</accession>
<gene>
    <name evidence="1" type="ORF">E1750_00055</name>
</gene>
<dbReference type="KEGG" id="fnk:E1750_00055"/>
<sequence length="209" mass="24293">MNDILHLVFTYPGGFPQEIIDDDISEIEVKDLKIQVAKQENETYAAMEWIVPTFFATYILKPYFESFLQEAGKDHYELLKNACKKMLAKGKATQVQLISANKSTQKLSGKYNQSHAVSILIETKTNRKIKLLFDNNLDLSDWENAFDEFSTFILEHYQNYPNDQLSTFIKDLSPKPYYTIYVKINPTSKKLQFHDDNTLLMEVKNLNQS</sequence>
<keyword evidence="2" id="KW-1185">Reference proteome</keyword>
<dbReference type="EMBL" id="CP037933">
    <property type="protein sequence ID" value="QBN17262.1"/>
    <property type="molecule type" value="Genomic_DNA"/>
</dbReference>
<reference evidence="2" key="1">
    <citation type="submission" date="2019-03" db="EMBL/GenBank/DDBJ databases">
        <title>Flavobacterium sp.</title>
        <authorList>
            <person name="Kim H."/>
        </authorList>
    </citation>
    <scope>NUCLEOTIDE SEQUENCE [LARGE SCALE GENOMIC DNA]</scope>
    <source>
        <strain evidence="2">GS13</strain>
    </source>
</reference>
<dbReference type="AlphaFoldDB" id="A0A4V1AG95"/>
<name>A0A4V1AG95_9FLAO</name>
<protein>
    <submittedName>
        <fullName evidence="1">Uncharacterized protein</fullName>
    </submittedName>
</protein>
<dbReference type="OrthoDB" id="7030237at2"/>
<organism evidence="1 2">
    <name type="scientific">Flavobacterium nackdongense</name>
    <dbReference type="NCBI Taxonomy" id="2547394"/>
    <lineage>
        <taxon>Bacteria</taxon>
        <taxon>Pseudomonadati</taxon>
        <taxon>Bacteroidota</taxon>
        <taxon>Flavobacteriia</taxon>
        <taxon>Flavobacteriales</taxon>
        <taxon>Flavobacteriaceae</taxon>
        <taxon>Flavobacterium</taxon>
    </lineage>
</organism>